<dbReference type="EMBL" id="BSDR01000001">
    <property type="protein sequence ID" value="GLI34197.1"/>
    <property type="molecule type" value="Genomic_DNA"/>
</dbReference>
<comment type="caution">
    <text evidence="1">The sequence shown here is derived from an EMBL/GenBank/DDBJ whole genome shotgun (WGS) entry which is preliminary data.</text>
</comment>
<dbReference type="RefSeq" id="WP_281793458.1">
    <property type="nucleotide sequence ID" value="NZ_BSDR01000001.1"/>
</dbReference>
<gene>
    <name evidence="1" type="ORF">DAMNIGENAA_16300</name>
</gene>
<proteinExistence type="predicted"/>
<reference evidence="1" key="1">
    <citation type="submission" date="2022-12" db="EMBL/GenBank/DDBJ databases">
        <title>Reference genome sequencing for broad-spectrum identification of bacterial and archaeal isolates by mass spectrometry.</title>
        <authorList>
            <person name="Sekiguchi Y."/>
            <person name="Tourlousse D.M."/>
        </authorList>
    </citation>
    <scope>NUCLEOTIDE SEQUENCE</scope>
    <source>
        <strain evidence="1">ASRB1</strain>
    </source>
</reference>
<protein>
    <recommendedName>
        <fullName evidence="3">DUF932 domain-containing protein</fullName>
    </recommendedName>
</protein>
<keyword evidence="2" id="KW-1185">Reference proteome</keyword>
<name>A0A9W6D4U7_9BACT</name>
<evidence type="ECO:0008006" key="3">
    <source>
        <dbReference type="Google" id="ProtNLM"/>
    </source>
</evidence>
<dbReference type="Pfam" id="PF06067">
    <property type="entry name" value="DUF932"/>
    <property type="match status" value="1"/>
</dbReference>
<organism evidence="1 2">
    <name type="scientific">Desulforhabdus amnigena</name>
    <dbReference type="NCBI Taxonomy" id="40218"/>
    <lineage>
        <taxon>Bacteria</taxon>
        <taxon>Pseudomonadati</taxon>
        <taxon>Thermodesulfobacteriota</taxon>
        <taxon>Syntrophobacteria</taxon>
        <taxon>Syntrophobacterales</taxon>
        <taxon>Syntrophobacteraceae</taxon>
        <taxon>Desulforhabdus</taxon>
    </lineage>
</organism>
<accession>A0A9W6D4U7</accession>
<evidence type="ECO:0000313" key="2">
    <source>
        <dbReference type="Proteomes" id="UP001144372"/>
    </source>
</evidence>
<dbReference type="AlphaFoldDB" id="A0A9W6D4U7"/>
<evidence type="ECO:0000313" key="1">
    <source>
        <dbReference type="EMBL" id="GLI34197.1"/>
    </source>
</evidence>
<dbReference type="Proteomes" id="UP001144372">
    <property type="component" value="Unassembled WGS sequence"/>
</dbReference>
<sequence>MSRNTNLEEILFPVKLCDIFYDGGPSDPTGDPSCETTEEWRISIPGYRAVVNALTGEPLAVVSKNYRLVTNQEAFLLGEQCFKAVFDAVDTSEMEIFNIITPKQKSFCHVDIVHKHYALNIWAQEIWLPFIRLTNSYNRTRALHFTLGFCRKLCDNGVIFESETIEFRFFHTKDMIPKGEFEIGFHHLKELETAFIDQMTLLKAFHVPENLVLPLACQALGLKFDLRATDHQKREKEHHKFDILKEGIQALTERYFSQLGENGYALLNIVSDYASRPFGAPLQSMRINVFQKRTGSWIGSFTRAIRASDFNISTYLGPYLDYSL</sequence>
<dbReference type="InterPro" id="IPR026325">
    <property type="entry name" value="DUF932"/>
</dbReference>